<gene>
    <name evidence="3" type="ORF">FZ934_25020</name>
</gene>
<proteinExistence type="predicted"/>
<organism evidence="3 4">
    <name type="scientific">Rhizobium grahamii</name>
    <dbReference type="NCBI Taxonomy" id="1120045"/>
    <lineage>
        <taxon>Bacteria</taxon>
        <taxon>Pseudomonadati</taxon>
        <taxon>Pseudomonadota</taxon>
        <taxon>Alphaproteobacteria</taxon>
        <taxon>Hyphomicrobiales</taxon>
        <taxon>Rhizobiaceae</taxon>
        <taxon>Rhizobium/Agrobacterium group</taxon>
        <taxon>Rhizobium</taxon>
    </lineage>
</organism>
<dbReference type="Proteomes" id="UP000326881">
    <property type="component" value="Plasmid unnamed"/>
</dbReference>
<sequence>MSELSYEHGITGLLVVDPYNDFISEGGKIWPRIKDVAEANNCVPHMEQILNAARQVKLPVFFAMHHRFREGDYENWKYIAPIQKLAWNRRTFEYGTWGGEFRAEFVPAKGEVVASEHWCSSGFANTDLDNQLKRRGIHRLIVIGLIAHTCIEATVRFAAELGYDVTVVKDAVADYSDEMMHAALEINMPNYASAIVTTEEILKALAAMETVAPAA</sequence>
<dbReference type="PANTHER" id="PTHR43540:SF16">
    <property type="entry name" value="ISOCHORISMATASE-LIKE DOMAIN-CONTAINING PROTEIN"/>
    <property type="match status" value="1"/>
</dbReference>
<protein>
    <submittedName>
        <fullName evidence="3">Cysteine hydrolase</fullName>
    </submittedName>
</protein>
<dbReference type="KEGG" id="rgr:FZ934_25020"/>
<evidence type="ECO:0000259" key="2">
    <source>
        <dbReference type="Pfam" id="PF00857"/>
    </source>
</evidence>
<dbReference type="Pfam" id="PF00857">
    <property type="entry name" value="Isochorismatase"/>
    <property type="match status" value="1"/>
</dbReference>
<geneLocation type="plasmid" evidence="3 4">
    <name>unnamed</name>
</geneLocation>
<dbReference type="CDD" id="cd00431">
    <property type="entry name" value="cysteine_hydrolases"/>
    <property type="match status" value="1"/>
</dbReference>
<dbReference type="RefSeq" id="WP_153273470.1">
    <property type="nucleotide sequence ID" value="NZ_CP043499.1"/>
</dbReference>
<dbReference type="Gene3D" id="3.40.50.850">
    <property type="entry name" value="Isochorismatase-like"/>
    <property type="match status" value="1"/>
</dbReference>
<dbReference type="SUPFAM" id="SSF52499">
    <property type="entry name" value="Isochorismatase-like hydrolases"/>
    <property type="match status" value="1"/>
</dbReference>
<reference evidence="3 4" key="1">
    <citation type="submission" date="2019-08" db="EMBL/GenBank/DDBJ databases">
        <title>Prosopis cineraria nodule microbiome.</title>
        <authorList>
            <person name="Ali R."/>
            <person name="Chaluvadi S.R."/>
            <person name="Wang X."/>
        </authorList>
    </citation>
    <scope>NUCLEOTIDE SEQUENCE [LARGE SCALE GENOMIC DNA]</scope>
    <source>
        <strain evidence="3 4">BG7</strain>
        <plasmid evidence="3 4">unnamed</plasmid>
    </source>
</reference>
<dbReference type="InterPro" id="IPR036380">
    <property type="entry name" value="Isochorismatase-like_sf"/>
</dbReference>
<dbReference type="EMBL" id="CP043499">
    <property type="protein sequence ID" value="QFY63509.1"/>
    <property type="molecule type" value="Genomic_DNA"/>
</dbReference>
<keyword evidence="4" id="KW-1185">Reference proteome</keyword>
<dbReference type="GO" id="GO:0016787">
    <property type="term" value="F:hydrolase activity"/>
    <property type="evidence" value="ECO:0007669"/>
    <property type="project" value="UniProtKB-KW"/>
</dbReference>
<accession>A0A5Q0CH96</accession>
<dbReference type="InterPro" id="IPR050272">
    <property type="entry name" value="Isochorismatase-like_hydrls"/>
</dbReference>
<dbReference type="PANTHER" id="PTHR43540">
    <property type="entry name" value="PEROXYUREIDOACRYLATE/UREIDOACRYLATE AMIDOHYDROLASE-RELATED"/>
    <property type="match status" value="1"/>
</dbReference>
<feature type="domain" description="Isochorismatase-like" evidence="2">
    <location>
        <begin position="12"/>
        <end position="199"/>
    </location>
</feature>
<keyword evidence="1 3" id="KW-0378">Hydrolase</keyword>
<evidence type="ECO:0000313" key="4">
    <source>
        <dbReference type="Proteomes" id="UP000326881"/>
    </source>
</evidence>
<dbReference type="InterPro" id="IPR000868">
    <property type="entry name" value="Isochorismatase-like_dom"/>
</dbReference>
<keyword evidence="3" id="KW-0614">Plasmid</keyword>
<dbReference type="OrthoDB" id="9807387at2"/>
<name>A0A5Q0CH96_9HYPH</name>
<evidence type="ECO:0000313" key="3">
    <source>
        <dbReference type="EMBL" id="QFY63509.1"/>
    </source>
</evidence>
<dbReference type="AlphaFoldDB" id="A0A5Q0CH96"/>
<evidence type="ECO:0000256" key="1">
    <source>
        <dbReference type="ARBA" id="ARBA00022801"/>
    </source>
</evidence>